<dbReference type="InParanoid" id="F4RQJ2"/>
<dbReference type="HOGENOM" id="CLU_2574356_0_0_1"/>
<dbReference type="Proteomes" id="UP000001072">
    <property type="component" value="Unassembled WGS sequence"/>
</dbReference>
<protein>
    <submittedName>
        <fullName evidence="1">Uncharacterized protein</fullName>
    </submittedName>
</protein>
<dbReference type="EMBL" id="GL883113">
    <property type="protein sequence ID" value="EGG05504.1"/>
    <property type="molecule type" value="Genomic_DNA"/>
</dbReference>
<dbReference type="RefSeq" id="XP_007411426.1">
    <property type="nucleotide sequence ID" value="XM_007411364.1"/>
</dbReference>
<dbReference type="KEGG" id="mlr:MELLADRAFT_87960"/>
<proteinExistence type="predicted"/>
<dbReference type="GeneID" id="18934712"/>
<evidence type="ECO:0000313" key="2">
    <source>
        <dbReference type="Proteomes" id="UP000001072"/>
    </source>
</evidence>
<evidence type="ECO:0000313" key="1">
    <source>
        <dbReference type="EMBL" id="EGG05504.1"/>
    </source>
</evidence>
<accession>F4RQJ2</accession>
<reference evidence="2" key="1">
    <citation type="journal article" date="2011" name="Proc. Natl. Acad. Sci. U.S.A.">
        <title>Obligate biotrophy features unraveled by the genomic analysis of rust fungi.</title>
        <authorList>
            <person name="Duplessis S."/>
            <person name="Cuomo C.A."/>
            <person name="Lin Y.-C."/>
            <person name="Aerts A."/>
            <person name="Tisserant E."/>
            <person name="Veneault-Fourrey C."/>
            <person name="Joly D.L."/>
            <person name="Hacquard S."/>
            <person name="Amselem J."/>
            <person name="Cantarel B.L."/>
            <person name="Chiu R."/>
            <person name="Coutinho P.M."/>
            <person name="Feau N."/>
            <person name="Field M."/>
            <person name="Frey P."/>
            <person name="Gelhaye E."/>
            <person name="Goldberg J."/>
            <person name="Grabherr M.G."/>
            <person name="Kodira C.D."/>
            <person name="Kohler A."/>
            <person name="Kuees U."/>
            <person name="Lindquist E.A."/>
            <person name="Lucas S.M."/>
            <person name="Mago R."/>
            <person name="Mauceli E."/>
            <person name="Morin E."/>
            <person name="Murat C."/>
            <person name="Pangilinan J.L."/>
            <person name="Park R."/>
            <person name="Pearson M."/>
            <person name="Quesneville H."/>
            <person name="Rouhier N."/>
            <person name="Sakthikumar S."/>
            <person name="Salamov A.A."/>
            <person name="Schmutz J."/>
            <person name="Selles B."/>
            <person name="Shapiro H."/>
            <person name="Tanguay P."/>
            <person name="Tuskan G.A."/>
            <person name="Henrissat B."/>
            <person name="Van de Peer Y."/>
            <person name="Rouze P."/>
            <person name="Ellis J.G."/>
            <person name="Dodds P.N."/>
            <person name="Schein J.E."/>
            <person name="Zhong S."/>
            <person name="Hamelin R.C."/>
            <person name="Grigoriev I.V."/>
            <person name="Szabo L.J."/>
            <person name="Martin F."/>
        </authorList>
    </citation>
    <scope>NUCLEOTIDE SEQUENCE [LARGE SCALE GENOMIC DNA]</scope>
    <source>
        <strain evidence="2">98AG31 / pathotype 3-4-7</strain>
    </source>
</reference>
<keyword evidence="2" id="KW-1185">Reference proteome</keyword>
<name>F4RQJ2_MELLP</name>
<dbReference type="VEuPathDB" id="FungiDB:MELLADRAFT_87960"/>
<sequence>MRVPVNICSLRSEMPMVDIFDTCTLMSRRPLAAVKGPRGIRTMSQKPESESGIAKTAHCPSFLLDSTRAINQVTDESNDSI</sequence>
<dbReference type="AlphaFoldDB" id="F4RQJ2"/>
<organism evidence="2">
    <name type="scientific">Melampsora larici-populina (strain 98AG31 / pathotype 3-4-7)</name>
    <name type="common">Poplar leaf rust fungus</name>
    <dbReference type="NCBI Taxonomy" id="747676"/>
    <lineage>
        <taxon>Eukaryota</taxon>
        <taxon>Fungi</taxon>
        <taxon>Dikarya</taxon>
        <taxon>Basidiomycota</taxon>
        <taxon>Pucciniomycotina</taxon>
        <taxon>Pucciniomycetes</taxon>
        <taxon>Pucciniales</taxon>
        <taxon>Melampsoraceae</taxon>
        <taxon>Melampsora</taxon>
    </lineage>
</organism>
<gene>
    <name evidence="1" type="ORF">MELLADRAFT_87960</name>
</gene>